<organism evidence="1 2">
    <name type="scientific">Trichonephila inaurata madagascariensis</name>
    <dbReference type="NCBI Taxonomy" id="2747483"/>
    <lineage>
        <taxon>Eukaryota</taxon>
        <taxon>Metazoa</taxon>
        <taxon>Ecdysozoa</taxon>
        <taxon>Arthropoda</taxon>
        <taxon>Chelicerata</taxon>
        <taxon>Arachnida</taxon>
        <taxon>Araneae</taxon>
        <taxon>Araneomorphae</taxon>
        <taxon>Entelegynae</taxon>
        <taxon>Araneoidea</taxon>
        <taxon>Nephilidae</taxon>
        <taxon>Trichonephila</taxon>
        <taxon>Trichonephila inaurata</taxon>
    </lineage>
</organism>
<gene>
    <name evidence="1" type="ORF">TNIN_487471</name>
</gene>
<evidence type="ECO:0000313" key="2">
    <source>
        <dbReference type="Proteomes" id="UP000886998"/>
    </source>
</evidence>
<proteinExistence type="predicted"/>
<evidence type="ECO:0000313" key="1">
    <source>
        <dbReference type="EMBL" id="GFY72268.1"/>
    </source>
</evidence>
<dbReference type="AlphaFoldDB" id="A0A8X6YK76"/>
<dbReference type="EMBL" id="BMAV01019317">
    <property type="protein sequence ID" value="GFY72268.1"/>
    <property type="molecule type" value="Genomic_DNA"/>
</dbReference>
<reference evidence="1" key="1">
    <citation type="submission" date="2020-08" db="EMBL/GenBank/DDBJ databases">
        <title>Multicomponent nature underlies the extraordinary mechanical properties of spider dragline silk.</title>
        <authorList>
            <person name="Kono N."/>
            <person name="Nakamura H."/>
            <person name="Mori M."/>
            <person name="Yoshida Y."/>
            <person name="Ohtoshi R."/>
            <person name="Malay A.D."/>
            <person name="Moran D.A.P."/>
            <person name="Tomita M."/>
            <person name="Numata K."/>
            <person name="Arakawa K."/>
        </authorList>
    </citation>
    <scope>NUCLEOTIDE SEQUENCE</scope>
</reference>
<comment type="caution">
    <text evidence="1">The sequence shown here is derived from an EMBL/GenBank/DDBJ whole genome shotgun (WGS) entry which is preliminary data.</text>
</comment>
<accession>A0A8X6YK76</accession>
<protein>
    <submittedName>
        <fullName evidence="1">Uncharacterized protein</fullName>
    </submittedName>
</protein>
<name>A0A8X6YK76_9ARAC</name>
<keyword evidence="2" id="KW-1185">Reference proteome</keyword>
<dbReference type="Proteomes" id="UP000886998">
    <property type="component" value="Unassembled WGS sequence"/>
</dbReference>
<sequence>MGNEDSSFMVGYMDLNTESRYRENSNQSQSSSSPESTDGIILMRTTAISSTNIVPIVKSSIGVLRNSLNGSRLRRKKTLSTDYRKILISYRKFVVY</sequence>